<keyword evidence="2" id="KW-1185">Reference proteome</keyword>
<dbReference type="EMBL" id="BMAW01020158">
    <property type="protein sequence ID" value="GFT66640.1"/>
    <property type="molecule type" value="Genomic_DNA"/>
</dbReference>
<dbReference type="AlphaFoldDB" id="A0A8X6U095"/>
<evidence type="ECO:0000313" key="2">
    <source>
        <dbReference type="Proteomes" id="UP000887013"/>
    </source>
</evidence>
<gene>
    <name evidence="1" type="ORF">NPIL_611281</name>
</gene>
<proteinExistence type="predicted"/>
<name>A0A8X6U095_NEPPI</name>
<dbReference type="Proteomes" id="UP000887013">
    <property type="component" value="Unassembled WGS sequence"/>
</dbReference>
<sequence>MSVPKCFLNGPKRPKSLGGKFEVVRKGMKREWVFYQKHCTNSPVIEAVGWRCFELLIREKGGGVPLTLMLASLQVSYNGATLCSSVKVWIWSRIPSV</sequence>
<accession>A0A8X6U095</accession>
<protein>
    <submittedName>
        <fullName evidence="1">Uncharacterized protein</fullName>
    </submittedName>
</protein>
<organism evidence="1 2">
    <name type="scientific">Nephila pilipes</name>
    <name type="common">Giant wood spider</name>
    <name type="synonym">Nephila maculata</name>
    <dbReference type="NCBI Taxonomy" id="299642"/>
    <lineage>
        <taxon>Eukaryota</taxon>
        <taxon>Metazoa</taxon>
        <taxon>Ecdysozoa</taxon>
        <taxon>Arthropoda</taxon>
        <taxon>Chelicerata</taxon>
        <taxon>Arachnida</taxon>
        <taxon>Araneae</taxon>
        <taxon>Araneomorphae</taxon>
        <taxon>Entelegynae</taxon>
        <taxon>Araneoidea</taxon>
        <taxon>Nephilidae</taxon>
        <taxon>Nephila</taxon>
    </lineage>
</organism>
<comment type="caution">
    <text evidence="1">The sequence shown here is derived from an EMBL/GenBank/DDBJ whole genome shotgun (WGS) entry which is preliminary data.</text>
</comment>
<reference evidence="1" key="1">
    <citation type="submission" date="2020-08" db="EMBL/GenBank/DDBJ databases">
        <title>Multicomponent nature underlies the extraordinary mechanical properties of spider dragline silk.</title>
        <authorList>
            <person name="Kono N."/>
            <person name="Nakamura H."/>
            <person name="Mori M."/>
            <person name="Yoshida Y."/>
            <person name="Ohtoshi R."/>
            <person name="Malay A.D."/>
            <person name="Moran D.A.P."/>
            <person name="Tomita M."/>
            <person name="Numata K."/>
            <person name="Arakawa K."/>
        </authorList>
    </citation>
    <scope>NUCLEOTIDE SEQUENCE</scope>
</reference>
<evidence type="ECO:0000313" key="1">
    <source>
        <dbReference type="EMBL" id="GFT66640.1"/>
    </source>
</evidence>